<sequence length="74" mass="8812">MRWGRKRMERKEREDRRRVEAETDSSAWNGTKRKELTIEWNQTKGGEVLDWGMRGKARPPLLLPSLLLSLYFPP</sequence>
<feature type="compositionally biased region" description="Basic and acidic residues" evidence="1">
    <location>
        <begin position="9"/>
        <end position="21"/>
    </location>
</feature>
<accession>A0AAN8AAD4</accession>
<protein>
    <submittedName>
        <fullName evidence="2">Uncharacterized protein</fullName>
    </submittedName>
</protein>
<name>A0AAN8AAD4_ELEMC</name>
<evidence type="ECO:0000256" key="1">
    <source>
        <dbReference type="SAM" id="MobiDB-lite"/>
    </source>
</evidence>
<reference evidence="2 3" key="2">
    <citation type="journal article" date="2023" name="Mol. Biol. Evol.">
        <title>Genomics of Secondarily Temperate Adaptation in the Only Non-Antarctic Icefish.</title>
        <authorList>
            <person name="Rivera-Colon A.G."/>
            <person name="Rayamajhi N."/>
            <person name="Minhas B.F."/>
            <person name="Madrigal G."/>
            <person name="Bilyk K.T."/>
            <person name="Yoon V."/>
            <person name="Hune M."/>
            <person name="Gregory S."/>
            <person name="Cheng C.H.C."/>
            <person name="Catchen J.M."/>
        </authorList>
    </citation>
    <scope>NUCLEOTIDE SEQUENCE [LARGE SCALE GENOMIC DNA]</scope>
    <source>
        <strain evidence="2">JMC-PN-2008</strain>
    </source>
</reference>
<feature type="region of interest" description="Disordered" evidence="1">
    <location>
        <begin position="1"/>
        <end position="30"/>
    </location>
</feature>
<dbReference type="AlphaFoldDB" id="A0AAN8AAD4"/>
<proteinExistence type="predicted"/>
<evidence type="ECO:0000313" key="3">
    <source>
        <dbReference type="Proteomes" id="UP001346869"/>
    </source>
</evidence>
<dbReference type="Proteomes" id="UP001346869">
    <property type="component" value="Unassembled WGS sequence"/>
</dbReference>
<reference evidence="2 3" key="1">
    <citation type="journal article" date="2023" name="Genes (Basel)">
        <title>Chromosome-Level Genome Assembly and Circadian Gene Repertoire of the Patagonia Blennie Eleginops maclovinus-The Closest Ancestral Proxy of Antarctic Cryonotothenioids.</title>
        <authorList>
            <person name="Cheng C.C."/>
            <person name="Rivera-Colon A.G."/>
            <person name="Minhas B.F."/>
            <person name="Wilson L."/>
            <person name="Rayamajhi N."/>
            <person name="Vargas-Chacoff L."/>
            <person name="Catchen J.M."/>
        </authorList>
    </citation>
    <scope>NUCLEOTIDE SEQUENCE [LARGE SCALE GENOMIC DNA]</scope>
    <source>
        <strain evidence="2">JMC-PN-2008</strain>
    </source>
</reference>
<organism evidence="2 3">
    <name type="scientific">Eleginops maclovinus</name>
    <name type="common">Patagonian blennie</name>
    <name type="synonym">Eleginus maclovinus</name>
    <dbReference type="NCBI Taxonomy" id="56733"/>
    <lineage>
        <taxon>Eukaryota</taxon>
        <taxon>Metazoa</taxon>
        <taxon>Chordata</taxon>
        <taxon>Craniata</taxon>
        <taxon>Vertebrata</taxon>
        <taxon>Euteleostomi</taxon>
        <taxon>Actinopterygii</taxon>
        <taxon>Neopterygii</taxon>
        <taxon>Teleostei</taxon>
        <taxon>Neoteleostei</taxon>
        <taxon>Acanthomorphata</taxon>
        <taxon>Eupercaria</taxon>
        <taxon>Perciformes</taxon>
        <taxon>Notothenioidei</taxon>
        <taxon>Eleginopidae</taxon>
        <taxon>Eleginops</taxon>
    </lineage>
</organism>
<evidence type="ECO:0000313" key="2">
    <source>
        <dbReference type="EMBL" id="KAK5847913.1"/>
    </source>
</evidence>
<gene>
    <name evidence="2" type="ORF">PBY51_017004</name>
</gene>
<keyword evidence="3" id="KW-1185">Reference proteome</keyword>
<dbReference type="EMBL" id="JAUZQC010000026">
    <property type="protein sequence ID" value="KAK5847913.1"/>
    <property type="molecule type" value="Genomic_DNA"/>
</dbReference>
<comment type="caution">
    <text evidence="2">The sequence shown here is derived from an EMBL/GenBank/DDBJ whole genome shotgun (WGS) entry which is preliminary data.</text>
</comment>